<feature type="transmembrane region" description="Helical" evidence="10">
    <location>
        <begin position="94"/>
        <end position="113"/>
    </location>
</feature>
<keyword evidence="6 10" id="KW-1278">Translocase</keyword>
<feature type="transmembrane region" description="Helical" evidence="10">
    <location>
        <begin position="44"/>
        <end position="64"/>
    </location>
</feature>
<sequence>MNFIQQSAPYAHAPTHVSQIMRQVLYALLPAISIYVWFFGWGIVINLFIASLTAITVESLMLWLRGYPLRLFLNDSSALVMAWLLAFALPPFTIWWMTILGVAFGLIFAKHIYGGLGNNPFNPAMVGYALLLISFPADMSRWPSVNALLEHYPTFTDSLSLSFYGQSLSGFTVDAITGATPLDTMRIGLGQLRSVTEVKDNPLFGIFGAKGWEWISLTVLLGGCWLLYRKIISWHIPVGVLAGLFTLASLFYFINPNHYPSPLFHLFSGATMLCAFFIATDPVTAATSDKGRLIYGICIGCLIYIIRTWGGYPDGVAFAVLLMNMAVPALDYVTQPRVFGEK</sequence>
<evidence type="ECO:0000256" key="6">
    <source>
        <dbReference type="ARBA" id="ARBA00022967"/>
    </source>
</evidence>
<dbReference type="STRING" id="395493.BegalDRAFT_1978"/>
<dbReference type="PANTHER" id="PTHR30578:SF0">
    <property type="entry name" value="ION-TRANSLOCATING OXIDOREDUCTASE COMPLEX SUBUNIT D"/>
    <property type="match status" value="1"/>
</dbReference>
<evidence type="ECO:0000256" key="8">
    <source>
        <dbReference type="ARBA" id="ARBA00022989"/>
    </source>
</evidence>
<evidence type="ECO:0000256" key="4">
    <source>
        <dbReference type="ARBA" id="ARBA00022643"/>
    </source>
</evidence>
<dbReference type="PANTHER" id="PTHR30578">
    <property type="entry name" value="ELECTRON TRANSPORT COMPLEX PROTEIN RNFD"/>
    <property type="match status" value="1"/>
</dbReference>
<feature type="transmembrane region" description="Helical" evidence="10">
    <location>
        <begin position="20"/>
        <end position="38"/>
    </location>
</feature>
<dbReference type="InterPro" id="IPR004338">
    <property type="entry name" value="NqrB/RnfD"/>
</dbReference>
<protein>
    <recommendedName>
        <fullName evidence="10">Ion-translocating oxidoreductase complex subunit D</fullName>
        <ecNumber evidence="10">7.-.-.-</ecNumber>
    </recommendedName>
    <alternativeName>
        <fullName evidence="10">Rnf electron transport complex subunit D</fullName>
    </alternativeName>
</protein>
<dbReference type="Proteomes" id="UP000005744">
    <property type="component" value="Unassembled WGS sequence"/>
</dbReference>
<keyword evidence="9 10" id="KW-0472">Membrane</keyword>
<gene>
    <name evidence="10" type="primary">rnfD</name>
    <name evidence="11" type="ORF">BegalDRAFT_1978</name>
</gene>
<keyword evidence="3 10" id="KW-0285">Flavoprotein</keyword>
<evidence type="ECO:0000256" key="7">
    <source>
        <dbReference type="ARBA" id="ARBA00022982"/>
    </source>
</evidence>
<feature type="transmembrane region" description="Helical" evidence="10">
    <location>
        <begin position="235"/>
        <end position="254"/>
    </location>
</feature>
<feature type="transmembrane region" description="Helical" evidence="10">
    <location>
        <begin position="266"/>
        <end position="286"/>
    </location>
</feature>
<dbReference type="AlphaFoldDB" id="I3CGV5"/>
<dbReference type="NCBIfam" id="TIGR01946">
    <property type="entry name" value="rnfD"/>
    <property type="match status" value="1"/>
</dbReference>
<name>I3CGV5_9GAMM</name>
<evidence type="ECO:0000256" key="5">
    <source>
        <dbReference type="ARBA" id="ARBA00022692"/>
    </source>
</evidence>
<dbReference type="EMBL" id="JH600070">
    <property type="protein sequence ID" value="EIJ42848.1"/>
    <property type="molecule type" value="Genomic_DNA"/>
</dbReference>
<keyword evidence="4 10" id="KW-0288">FMN</keyword>
<comment type="cofactor">
    <cofactor evidence="10">
        <name>FMN</name>
        <dbReference type="ChEBI" id="CHEBI:58210"/>
    </cofactor>
</comment>
<dbReference type="RefSeq" id="WP_002686102.1">
    <property type="nucleotide sequence ID" value="NZ_JH600070.1"/>
</dbReference>
<comment type="function">
    <text evidence="10">Part of a membrane-bound complex that couples electron transfer with translocation of ions across the membrane.</text>
</comment>
<dbReference type="HOGENOM" id="CLU_042020_0_0_6"/>
<feature type="transmembrane region" description="Helical" evidence="10">
    <location>
        <begin position="293"/>
        <end position="310"/>
    </location>
</feature>
<keyword evidence="2 10" id="KW-0597">Phosphoprotein</keyword>
<evidence type="ECO:0000256" key="1">
    <source>
        <dbReference type="ARBA" id="ARBA00022448"/>
    </source>
</evidence>
<evidence type="ECO:0000256" key="10">
    <source>
        <dbReference type="HAMAP-Rule" id="MF_00462"/>
    </source>
</evidence>
<accession>I3CGV5</accession>
<feature type="modified residue" description="FMN phosphoryl threonine" evidence="10">
    <location>
        <position position="180"/>
    </location>
</feature>
<keyword evidence="10" id="KW-0997">Cell inner membrane</keyword>
<keyword evidence="8 10" id="KW-1133">Transmembrane helix</keyword>
<comment type="subcellular location">
    <subcellularLocation>
        <location evidence="10">Cell inner membrane</location>
        <topology evidence="10">Multi-pass membrane protein</topology>
    </subcellularLocation>
</comment>
<dbReference type="Pfam" id="PF03116">
    <property type="entry name" value="NQR2_RnfD_RnfE"/>
    <property type="match status" value="1"/>
</dbReference>
<evidence type="ECO:0000256" key="3">
    <source>
        <dbReference type="ARBA" id="ARBA00022630"/>
    </source>
</evidence>
<keyword evidence="12" id="KW-1185">Reference proteome</keyword>
<proteinExistence type="inferred from homology"/>
<dbReference type="GO" id="GO:0022900">
    <property type="term" value="P:electron transport chain"/>
    <property type="evidence" value="ECO:0007669"/>
    <property type="project" value="UniProtKB-UniRule"/>
</dbReference>
<evidence type="ECO:0000256" key="9">
    <source>
        <dbReference type="ARBA" id="ARBA00023136"/>
    </source>
</evidence>
<feature type="transmembrane region" description="Helical" evidence="10">
    <location>
        <begin position="211"/>
        <end position="228"/>
    </location>
</feature>
<dbReference type="NCBIfam" id="NF002011">
    <property type="entry name" value="PRK00816.1"/>
    <property type="match status" value="1"/>
</dbReference>
<dbReference type="eggNOG" id="COG4658">
    <property type="taxonomic scope" value="Bacteria"/>
</dbReference>
<dbReference type="GO" id="GO:0005886">
    <property type="term" value="C:plasma membrane"/>
    <property type="evidence" value="ECO:0007669"/>
    <property type="project" value="UniProtKB-SubCell"/>
</dbReference>
<keyword evidence="5 10" id="KW-0812">Transmembrane</keyword>
<comment type="similarity">
    <text evidence="10">Belongs to the NqrB/RnfD family.</text>
</comment>
<reference evidence="11 12" key="1">
    <citation type="submission" date="2011-11" db="EMBL/GenBank/DDBJ databases">
        <title>Improved High-Quality Draft sequence of Beggiatoa alba B18lD.</title>
        <authorList>
            <consortium name="US DOE Joint Genome Institute"/>
            <person name="Lucas S."/>
            <person name="Han J."/>
            <person name="Lapidus A."/>
            <person name="Cheng J.-F."/>
            <person name="Goodwin L."/>
            <person name="Pitluck S."/>
            <person name="Peters L."/>
            <person name="Mikhailova N."/>
            <person name="Held B."/>
            <person name="Detter J.C."/>
            <person name="Han C."/>
            <person name="Tapia R."/>
            <person name="Land M."/>
            <person name="Hauser L."/>
            <person name="Kyrpides N."/>
            <person name="Ivanova N."/>
            <person name="Pagani I."/>
            <person name="Samuel K."/>
            <person name="Teske A."/>
            <person name="Mueller J."/>
            <person name="Woyke T."/>
        </authorList>
    </citation>
    <scope>NUCLEOTIDE SEQUENCE [LARGE SCALE GENOMIC DNA]</scope>
    <source>
        <strain evidence="11 12">B18LD</strain>
    </source>
</reference>
<dbReference type="GO" id="GO:0055085">
    <property type="term" value="P:transmembrane transport"/>
    <property type="evidence" value="ECO:0007669"/>
    <property type="project" value="InterPro"/>
</dbReference>
<evidence type="ECO:0000313" key="11">
    <source>
        <dbReference type="EMBL" id="EIJ42848.1"/>
    </source>
</evidence>
<keyword evidence="1 10" id="KW-0813">Transport</keyword>
<dbReference type="InterPro" id="IPR011303">
    <property type="entry name" value="RnfD_bac"/>
</dbReference>
<dbReference type="HAMAP" id="MF_00462">
    <property type="entry name" value="RsxD_RnfD"/>
    <property type="match status" value="1"/>
</dbReference>
<evidence type="ECO:0000256" key="2">
    <source>
        <dbReference type="ARBA" id="ARBA00022553"/>
    </source>
</evidence>
<dbReference type="EC" id="7.-.-.-" evidence="10"/>
<comment type="subunit">
    <text evidence="10">The complex is composed of six subunits: RnfA, RnfB, RnfC, RnfD, RnfE and RnfG.</text>
</comment>
<dbReference type="OrthoDB" id="9776359at2"/>
<organism evidence="11 12">
    <name type="scientific">Beggiatoa alba B18LD</name>
    <dbReference type="NCBI Taxonomy" id="395493"/>
    <lineage>
        <taxon>Bacteria</taxon>
        <taxon>Pseudomonadati</taxon>
        <taxon>Pseudomonadota</taxon>
        <taxon>Gammaproteobacteria</taxon>
        <taxon>Thiotrichales</taxon>
        <taxon>Thiotrichaceae</taxon>
        <taxon>Beggiatoa</taxon>
    </lineage>
</organism>
<keyword evidence="7 10" id="KW-0249">Electron transport</keyword>
<keyword evidence="10" id="KW-1003">Cell membrane</keyword>
<feature type="transmembrane region" description="Helical" evidence="10">
    <location>
        <begin position="120"/>
        <end position="137"/>
    </location>
</feature>
<feature type="transmembrane region" description="Helical" evidence="10">
    <location>
        <begin position="316"/>
        <end position="334"/>
    </location>
</feature>
<evidence type="ECO:0000313" key="12">
    <source>
        <dbReference type="Proteomes" id="UP000005744"/>
    </source>
</evidence>